<dbReference type="Pfam" id="PF04539">
    <property type="entry name" value="Sigma70_r3"/>
    <property type="match status" value="1"/>
</dbReference>
<feature type="domain" description="RNA polymerase sigma-70 region 4" evidence="7">
    <location>
        <begin position="190"/>
        <end position="236"/>
    </location>
</feature>
<keyword evidence="4" id="KW-0804">Transcription</keyword>
<dbReference type="AlphaFoldDB" id="A0A7W6BF55"/>
<protein>
    <submittedName>
        <fullName evidence="8">RNA polymerase sigma factor for flagellar operon FliA</fullName>
    </submittedName>
</protein>
<dbReference type="EMBL" id="JACIDT010000002">
    <property type="protein sequence ID" value="MBB3924964.1"/>
    <property type="molecule type" value="Genomic_DNA"/>
</dbReference>
<dbReference type="Gene3D" id="1.20.140.160">
    <property type="match status" value="1"/>
</dbReference>
<evidence type="ECO:0000256" key="1">
    <source>
        <dbReference type="ARBA" id="ARBA00023015"/>
    </source>
</evidence>
<comment type="caution">
    <text evidence="8">The sequence shown here is derived from an EMBL/GenBank/DDBJ whole genome shotgun (WGS) entry which is preliminary data.</text>
</comment>
<evidence type="ECO:0000313" key="9">
    <source>
        <dbReference type="Proteomes" id="UP000571950"/>
    </source>
</evidence>
<dbReference type="InterPro" id="IPR013324">
    <property type="entry name" value="RNA_pol_sigma_r3/r4-like"/>
</dbReference>
<name>A0A7W6BF55_9SPHN</name>
<dbReference type="GO" id="GO:0003677">
    <property type="term" value="F:DNA binding"/>
    <property type="evidence" value="ECO:0007669"/>
    <property type="project" value="UniProtKB-KW"/>
</dbReference>
<dbReference type="NCBIfam" id="TIGR02937">
    <property type="entry name" value="sigma70-ECF"/>
    <property type="match status" value="1"/>
</dbReference>
<evidence type="ECO:0000259" key="6">
    <source>
        <dbReference type="Pfam" id="PF04542"/>
    </source>
</evidence>
<dbReference type="NCBIfam" id="TIGR02479">
    <property type="entry name" value="FliA_WhiG"/>
    <property type="match status" value="1"/>
</dbReference>
<evidence type="ECO:0000259" key="5">
    <source>
        <dbReference type="Pfam" id="PF04539"/>
    </source>
</evidence>
<dbReference type="GO" id="GO:0006352">
    <property type="term" value="P:DNA-templated transcription initiation"/>
    <property type="evidence" value="ECO:0007669"/>
    <property type="project" value="InterPro"/>
</dbReference>
<dbReference type="Pfam" id="PF04542">
    <property type="entry name" value="Sigma70_r2"/>
    <property type="match status" value="1"/>
</dbReference>
<feature type="domain" description="RNA polymerase sigma-70 region 2" evidence="6">
    <location>
        <begin position="25"/>
        <end position="95"/>
    </location>
</feature>
<evidence type="ECO:0000256" key="2">
    <source>
        <dbReference type="ARBA" id="ARBA00023082"/>
    </source>
</evidence>
<dbReference type="PRINTS" id="PR00046">
    <property type="entry name" value="SIGMA70FCT"/>
</dbReference>
<organism evidence="8 9">
    <name type="scientific">Sphingobium jiangsuense</name>
    <dbReference type="NCBI Taxonomy" id="870476"/>
    <lineage>
        <taxon>Bacteria</taxon>
        <taxon>Pseudomonadati</taxon>
        <taxon>Pseudomonadota</taxon>
        <taxon>Alphaproteobacteria</taxon>
        <taxon>Sphingomonadales</taxon>
        <taxon>Sphingomonadaceae</taxon>
        <taxon>Sphingobium</taxon>
    </lineage>
</organism>
<keyword evidence="9" id="KW-1185">Reference proteome</keyword>
<sequence>MNRIAADGDALTYGRTARSPSPEQLARQYMPLVRKIAWHVHGRVSSAIDIEDLLQIGMVALVEAANSFEDRGLGFASYAQMRIRGAMIDSLRRQATICRSAMAKRKQLTEVRRRLEQRLGRTPGETEMAAEMNLDAAAYREMVDAAEMVQEQSMDEVYSDQSMWFADLEERADEKLERESLKAMLAGSIRQLPEREAMVLQLYFVEEMNLEEIGATLDIGAARVCQIKKAALDKLRGMLREWND</sequence>
<dbReference type="InterPro" id="IPR014284">
    <property type="entry name" value="RNA_pol_sigma-70_dom"/>
</dbReference>
<dbReference type="InterPro" id="IPR000943">
    <property type="entry name" value="RNA_pol_sigma70"/>
</dbReference>
<keyword evidence="8" id="KW-0282">Flagellum</keyword>
<dbReference type="GO" id="GO:0016987">
    <property type="term" value="F:sigma factor activity"/>
    <property type="evidence" value="ECO:0007669"/>
    <property type="project" value="UniProtKB-KW"/>
</dbReference>
<dbReference type="InterPro" id="IPR007630">
    <property type="entry name" value="RNA_pol_sigma70_r4"/>
</dbReference>
<keyword evidence="8" id="KW-0969">Cilium</keyword>
<dbReference type="SUPFAM" id="SSF88946">
    <property type="entry name" value="Sigma2 domain of RNA polymerase sigma factors"/>
    <property type="match status" value="1"/>
</dbReference>
<keyword evidence="2" id="KW-0731">Sigma factor</keyword>
<dbReference type="InterPro" id="IPR007624">
    <property type="entry name" value="RNA_pol_sigma70_r3"/>
</dbReference>
<keyword evidence="1" id="KW-0805">Transcription regulation</keyword>
<evidence type="ECO:0000313" key="8">
    <source>
        <dbReference type="EMBL" id="MBB3924964.1"/>
    </source>
</evidence>
<dbReference type="PANTHER" id="PTHR30385:SF7">
    <property type="entry name" value="RNA POLYMERASE SIGMA FACTOR FLIA"/>
    <property type="match status" value="1"/>
</dbReference>
<dbReference type="InterPro" id="IPR012845">
    <property type="entry name" value="RNA_pol_sigma_FliA_WhiG"/>
</dbReference>
<gene>
    <name evidence="8" type="ORF">GGR43_000665</name>
</gene>
<dbReference type="SUPFAM" id="SSF88659">
    <property type="entry name" value="Sigma3 and sigma4 domains of RNA polymerase sigma factors"/>
    <property type="match status" value="2"/>
</dbReference>
<dbReference type="Gene3D" id="1.10.1740.10">
    <property type="match status" value="1"/>
</dbReference>
<evidence type="ECO:0000256" key="4">
    <source>
        <dbReference type="ARBA" id="ARBA00023163"/>
    </source>
</evidence>
<dbReference type="NCBIfam" id="NF005413">
    <property type="entry name" value="PRK06986.1"/>
    <property type="match status" value="1"/>
</dbReference>
<dbReference type="PANTHER" id="PTHR30385">
    <property type="entry name" value="SIGMA FACTOR F FLAGELLAR"/>
    <property type="match status" value="1"/>
</dbReference>
<accession>A0A7W6BF55</accession>
<reference evidence="8 9" key="1">
    <citation type="submission" date="2020-08" db="EMBL/GenBank/DDBJ databases">
        <title>Genomic Encyclopedia of Type Strains, Phase IV (KMG-IV): sequencing the most valuable type-strain genomes for metagenomic binning, comparative biology and taxonomic classification.</title>
        <authorList>
            <person name="Goeker M."/>
        </authorList>
    </citation>
    <scope>NUCLEOTIDE SEQUENCE [LARGE SCALE GENOMIC DNA]</scope>
    <source>
        <strain evidence="8 9">DSM 26189</strain>
    </source>
</reference>
<proteinExistence type="predicted"/>
<dbReference type="GO" id="GO:0003899">
    <property type="term" value="F:DNA-directed RNA polymerase activity"/>
    <property type="evidence" value="ECO:0007669"/>
    <property type="project" value="InterPro"/>
</dbReference>
<dbReference type="CDD" id="cd06171">
    <property type="entry name" value="Sigma70_r4"/>
    <property type="match status" value="1"/>
</dbReference>
<keyword evidence="3" id="KW-0238">DNA-binding</keyword>
<evidence type="ECO:0000256" key="3">
    <source>
        <dbReference type="ARBA" id="ARBA00023125"/>
    </source>
</evidence>
<dbReference type="InterPro" id="IPR007627">
    <property type="entry name" value="RNA_pol_sigma70_r2"/>
</dbReference>
<dbReference type="Proteomes" id="UP000571950">
    <property type="component" value="Unassembled WGS sequence"/>
</dbReference>
<feature type="domain" description="RNA polymerase sigma-70 region 3" evidence="5">
    <location>
        <begin position="105"/>
        <end position="154"/>
    </location>
</feature>
<keyword evidence="8" id="KW-0966">Cell projection</keyword>
<evidence type="ECO:0000259" key="7">
    <source>
        <dbReference type="Pfam" id="PF04545"/>
    </source>
</evidence>
<dbReference type="Pfam" id="PF04545">
    <property type="entry name" value="Sigma70_r4"/>
    <property type="match status" value="1"/>
</dbReference>
<dbReference type="InterPro" id="IPR013325">
    <property type="entry name" value="RNA_pol_sigma_r2"/>
</dbReference>